<keyword evidence="1" id="KW-0812">Transmembrane</keyword>
<feature type="domain" description="Thioredoxin" evidence="2">
    <location>
        <begin position="26"/>
        <end position="181"/>
    </location>
</feature>
<gene>
    <name evidence="3" type="ORF">GCM10022388_21860</name>
</gene>
<reference evidence="4" key="1">
    <citation type="journal article" date="2019" name="Int. J. Syst. Evol. Microbiol.">
        <title>The Global Catalogue of Microorganisms (GCM) 10K type strain sequencing project: providing services to taxonomists for standard genome sequencing and annotation.</title>
        <authorList>
            <consortium name="The Broad Institute Genomics Platform"/>
            <consortium name="The Broad Institute Genome Sequencing Center for Infectious Disease"/>
            <person name="Wu L."/>
            <person name="Ma J."/>
        </authorList>
    </citation>
    <scope>NUCLEOTIDE SEQUENCE [LARGE SCALE GENOMIC DNA]</scope>
    <source>
        <strain evidence="4">JCM 17068</strain>
    </source>
</reference>
<dbReference type="EMBL" id="BAABCS010000020">
    <property type="protein sequence ID" value="GAA4055000.1"/>
    <property type="molecule type" value="Genomic_DNA"/>
</dbReference>
<dbReference type="Gene3D" id="3.40.30.10">
    <property type="entry name" value="Glutaredoxin"/>
    <property type="match status" value="1"/>
</dbReference>
<dbReference type="SUPFAM" id="SSF52833">
    <property type="entry name" value="Thioredoxin-like"/>
    <property type="match status" value="1"/>
</dbReference>
<keyword evidence="1" id="KW-1133">Transmembrane helix</keyword>
<dbReference type="RefSeq" id="WP_345094497.1">
    <property type="nucleotide sequence ID" value="NZ_BAABCS010000020.1"/>
</dbReference>
<dbReference type="InterPro" id="IPR000866">
    <property type="entry name" value="AhpC/TSA"/>
</dbReference>
<keyword evidence="4" id="KW-1185">Reference proteome</keyword>
<evidence type="ECO:0000313" key="3">
    <source>
        <dbReference type="EMBL" id="GAA4055000.1"/>
    </source>
</evidence>
<name>A0ABP7UXJ8_9FLAO</name>
<dbReference type="Pfam" id="PF00578">
    <property type="entry name" value="AhpC-TSA"/>
    <property type="match status" value="1"/>
</dbReference>
<proteinExistence type="predicted"/>
<dbReference type="CDD" id="cd02969">
    <property type="entry name" value="PRX_like1"/>
    <property type="match status" value="1"/>
</dbReference>
<accession>A0ABP7UXJ8</accession>
<dbReference type="Proteomes" id="UP001500426">
    <property type="component" value="Unassembled WGS sequence"/>
</dbReference>
<dbReference type="InterPro" id="IPR036249">
    <property type="entry name" value="Thioredoxin-like_sf"/>
</dbReference>
<dbReference type="InterPro" id="IPR013766">
    <property type="entry name" value="Thioredoxin_domain"/>
</dbReference>
<comment type="caution">
    <text evidence="3">The sequence shown here is derived from an EMBL/GenBank/DDBJ whole genome shotgun (WGS) entry which is preliminary data.</text>
</comment>
<evidence type="ECO:0000313" key="4">
    <source>
        <dbReference type="Proteomes" id="UP001500426"/>
    </source>
</evidence>
<keyword evidence="1" id="KW-0472">Membrane</keyword>
<feature type="transmembrane region" description="Helical" evidence="1">
    <location>
        <begin position="6"/>
        <end position="26"/>
    </location>
</feature>
<dbReference type="PANTHER" id="PTHR43640">
    <property type="entry name" value="OS07G0260300 PROTEIN"/>
    <property type="match status" value="1"/>
</dbReference>
<dbReference type="InterPro" id="IPR047262">
    <property type="entry name" value="PRX-like1"/>
</dbReference>
<sequence length="210" mass="24308">MKTLKCFYSIIVTIVVFLCFSFTNIIDKEKEIKNFSLKSVNNKTISLNDYKDAKGFVIVFTCNKCPMAKLYTERLNQINDKFKKQQIYLLAINSMDTVAYAEESFKLMQKKAKKENLSVPYLQDKKQKVAKQFNATHTPQSFIIWKNKDDKLIIKYQGAIDDNAAEPQKAKNHFLIDALQELLSGKEVTLPKSESFGCKIFFRGEKQKMN</sequence>
<evidence type="ECO:0000259" key="2">
    <source>
        <dbReference type="PROSITE" id="PS51352"/>
    </source>
</evidence>
<evidence type="ECO:0000256" key="1">
    <source>
        <dbReference type="SAM" id="Phobius"/>
    </source>
</evidence>
<dbReference type="PROSITE" id="PS51352">
    <property type="entry name" value="THIOREDOXIN_2"/>
    <property type="match status" value="1"/>
</dbReference>
<protein>
    <recommendedName>
        <fullName evidence="2">Thioredoxin domain-containing protein</fullName>
    </recommendedName>
</protein>
<organism evidence="3 4">
    <name type="scientific">Flavobacterium chungnamense</name>
    <dbReference type="NCBI Taxonomy" id="706182"/>
    <lineage>
        <taxon>Bacteria</taxon>
        <taxon>Pseudomonadati</taxon>
        <taxon>Bacteroidota</taxon>
        <taxon>Flavobacteriia</taxon>
        <taxon>Flavobacteriales</taxon>
        <taxon>Flavobacteriaceae</taxon>
        <taxon>Flavobacterium</taxon>
    </lineage>
</organism>
<dbReference type="PANTHER" id="PTHR43640:SF1">
    <property type="entry name" value="THIOREDOXIN-DEPENDENT PEROXIREDOXIN"/>
    <property type="match status" value="1"/>
</dbReference>